<evidence type="ECO:0000256" key="1">
    <source>
        <dbReference type="ARBA" id="ARBA00006295"/>
    </source>
</evidence>
<dbReference type="PANTHER" id="PTHR33375">
    <property type="entry name" value="CHROMOSOME-PARTITIONING PROTEIN PARB-RELATED"/>
    <property type="match status" value="1"/>
</dbReference>
<dbReference type="KEGG" id="epl:P4G45_09545"/>
<sequence length="527" mass="58329">MNTQTTNEYRDLPLSLLTESKTNPRRTFEDDSLKELAESIRTQGVLSPLLVRPITEQGFEVVFGARRFRAAQIAEAATVPVRIKNLTDAEALEAQLIENLQRRDVHPLQEAQGFCALLNLEEPKYSIEQIAAKVGKSPAYVAQRIRLTELTAPVVEAFYAEEIGIGHALLLAKLQPDQQEKALSECFREEWAGAGNKPKRILLPVRHLQHWIEHQLMLLLKLAPFSKRDAQLVPAAGSCLECPKRTGHNRLLFADVQQDACTDPTCYAAKVEAQVQALIASKPKLVQISTSYGNLPEGSAAIPRNKYVEIEAQKPDTPEKAKRPEYKTCRFTTEAVVTYGSEKGVVRKVCANSDCPIHNPKKQPSKPSAAAKAEQEKQRREEALAKATGLRVLQTIVASVPVRLMKRDLLFMAENLLPLLDEVRLVMVARNRGIRPSEGQSVGKLLTAFIRKADEGELNRLAIEIVILLAARSQSDGGKVLKAAALTYNVNTDSIALKVKQEFTAREKAKQPQKVEAKPAVKAKKAA</sequence>
<dbReference type="InterPro" id="IPR003115">
    <property type="entry name" value="ParB_N"/>
</dbReference>
<dbReference type="Pfam" id="PF02195">
    <property type="entry name" value="ParB_N"/>
    <property type="match status" value="1"/>
</dbReference>
<dbReference type="FunFam" id="3.90.1530.30:FF:000001">
    <property type="entry name" value="Chromosome partitioning protein ParB"/>
    <property type="match status" value="1"/>
</dbReference>
<evidence type="ECO:0000256" key="2">
    <source>
        <dbReference type="ARBA" id="ARBA00023125"/>
    </source>
</evidence>
<comment type="similarity">
    <text evidence="1">Belongs to the ParB family.</text>
</comment>
<evidence type="ECO:0000256" key="3">
    <source>
        <dbReference type="SAM" id="MobiDB-lite"/>
    </source>
</evidence>
<dbReference type="SMART" id="SM00470">
    <property type="entry name" value="ParB"/>
    <property type="match status" value="1"/>
</dbReference>
<dbReference type="AlphaFoldDB" id="A0AAU7CTX2"/>
<feature type="domain" description="ParB-like N-terminal" evidence="4">
    <location>
        <begin position="10"/>
        <end position="100"/>
    </location>
</feature>
<feature type="compositionally biased region" description="Basic and acidic residues" evidence="3">
    <location>
        <begin position="508"/>
        <end position="519"/>
    </location>
</feature>
<gene>
    <name evidence="5" type="ORF">P4G45_09545</name>
</gene>
<dbReference type="GO" id="GO:0005694">
    <property type="term" value="C:chromosome"/>
    <property type="evidence" value="ECO:0007669"/>
    <property type="project" value="TreeGrafter"/>
</dbReference>
<dbReference type="InterPro" id="IPR004437">
    <property type="entry name" value="ParB/RepB/Spo0J"/>
</dbReference>
<protein>
    <submittedName>
        <fullName evidence="5">ParB/RepB/Spo0J family partition protein</fullName>
    </submittedName>
</protein>
<dbReference type="FunFam" id="1.10.10.2830:FF:000001">
    <property type="entry name" value="Chromosome partitioning protein ParB"/>
    <property type="match status" value="1"/>
</dbReference>
<accession>A0AAU7CTX2</accession>
<dbReference type="InterPro" id="IPR036086">
    <property type="entry name" value="ParB/Sulfiredoxin_sf"/>
</dbReference>
<dbReference type="SUPFAM" id="SSF109709">
    <property type="entry name" value="KorB DNA-binding domain-like"/>
    <property type="match status" value="1"/>
</dbReference>
<dbReference type="RefSeq" id="WP_348266250.1">
    <property type="nucleotide sequence ID" value="NZ_CP121194.1"/>
</dbReference>
<dbReference type="Gene3D" id="1.10.10.2830">
    <property type="match status" value="1"/>
</dbReference>
<dbReference type="InterPro" id="IPR041468">
    <property type="entry name" value="HTH_ParB/Spo0J"/>
</dbReference>
<dbReference type="GO" id="GO:0007059">
    <property type="term" value="P:chromosome segregation"/>
    <property type="evidence" value="ECO:0007669"/>
    <property type="project" value="TreeGrafter"/>
</dbReference>
<dbReference type="SUPFAM" id="SSF110849">
    <property type="entry name" value="ParB/Sulfiredoxin"/>
    <property type="match status" value="1"/>
</dbReference>
<dbReference type="Gene3D" id="3.90.1530.30">
    <property type="match status" value="1"/>
</dbReference>
<reference evidence="5" key="1">
    <citation type="submission" date="2023-03" db="EMBL/GenBank/DDBJ databases">
        <title>Edaphobacter sp.</title>
        <authorList>
            <person name="Huber K.J."/>
            <person name="Papendorf J."/>
            <person name="Pilke C."/>
            <person name="Bunk B."/>
            <person name="Sproeer C."/>
            <person name="Pester M."/>
        </authorList>
    </citation>
    <scope>NUCLEOTIDE SEQUENCE</scope>
    <source>
        <strain evidence="5">DSM 109919</strain>
    </source>
</reference>
<dbReference type="InterPro" id="IPR050336">
    <property type="entry name" value="Chromosome_partition/occlusion"/>
</dbReference>
<dbReference type="Pfam" id="PF17762">
    <property type="entry name" value="HTH_ParB"/>
    <property type="match status" value="1"/>
</dbReference>
<dbReference type="NCBIfam" id="TIGR00180">
    <property type="entry name" value="parB_part"/>
    <property type="match status" value="1"/>
</dbReference>
<name>A0AAU7CTX2_9BACT</name>
<dbReference type="GO" id="GO:0003677">
    <property type="term" value="F:DNA binding"/>
    <property type="evidence" value="ECO:0007669"/>
    <property type="project" value="UniProtKB-KW"/>
</dbReference>
<organism evidence="5">
    <name type="scientific">Edaphobacter paludis</name>
    <dbReference type="NCBI Taxonomy" id="3035702"/>
    <lineage>
        <taxon>Bacteria</taxon>
        <taxon>Pseudomonadati</taxon>
        <taxon>Acidobacteriota</taxon>
        <taxon>Terriglobia</taxon>
        <taxon>Terriglobales</taxon>
        <taxon>Acidobacteriaceae</taxon>
        <taxon>Edaphobacter</taxon>
    </lineage>
</organism>
<keyword evidence="2" id="KW-0238">DNA-binding</keyword>
<dbReference type="EMBL" id="CP121194">
    <property type="protein sequence ID" value="XBH08740.1"/>
    <property type="molecule type" value="Genomic_DNA"/>
</dbReference>
<feature type="region of interest" description="Disordered" evidence="3">
    <location>
        <begin position="356"/>
        <end position="381"/>
    </location>
</feature>
<dbReference type="CDD" id="cd16393">
    <property type="entry name" value="SPO0J_N"/>
    <property type="match status" value="1"/>
</dbReference>
<evidence type="ECO:0000313" key="5">
    <source>
        <dbReference type="EMBL" id="XBH08740.1"/>
    </source>
</evidence>
<proteinExistence type="inferred from homology"/>
<dbReference type="PANTHER" id="PTHR33375:SF7">
    <property type="entry name" value="CHROMOSOME 2-PARTITIONING PROTEIN PARB-RELATED"/>
    <property type="match status" value="1"/>
</dbReference>
<feature type="region of interest" description="Disordered" evidence="3">
    <location>
        <begin position="508"/>
        <end position="527"/>
    </location>
</feature>
<evidence type="ECO:0000259" key="4">
    <source>
        <dbReference type="SMART" id="SM00470"/>
    </source>
</evidence>